<dbReference type="Proteomes" id="UP000219338">
    <property type="component" value="Unassembled WGS sequence"/>
</dbReference>
<evidence type="ECO:0000313" key="4">
    <source>
        <dbReference type="Proteomes" id="UP000219338"/>
    </source>
</evidence>
<dbReference type="InterPro" id="IPR056121">
    <property type="entry name" value="DUF7704"/>
</dbReference>
<keyword evidence="1" id="KW-0812">Transmembrane</keyword>
<feature type="domain" description="DUF7704" evidence="2">
    <location>
        <begin position="5"/>
        <end position="155"/>
    </location>
</feature>
<dbReference type="PANTHER" id="PTHR37019">
    <property type="entry name" value="CHROMOSOME 1, WHOLE GENOME SHOTGUN SEQUENCE"/>
    <property type="match status" value="1"/>
</dbReference>
<dbReference type="Pfam" id="PF24803">
    <property type="entry name" value="DUF7704"/>
    <property type="match status" value="1"/>
</dbReference>
<dbReference type="OrthoDB" id="2937326at2759"/>
<dbReference type="STRING" id="47428.A0A284R081"/>
<reference evidence="4" key="1">
    <citation type="journal article" date="2017" name="Nat. Ecol. Evol.">
        <title>Genome expansion and lineage-specific genetic innovations in the forest pathogenic fungi Armillaria.</title>
        <authorList>
            <person name="Sipos G."/>
            <person name="Prasanna A.N."/>
            <person name="Walter M.C."/>
            <person name="O'Connor E."/>
            <person name="Balint B."/>
            <person name="Krizsan K."/>
            <person name="Kiss B."/>
            <person name="Hess J."/>
            <person name="Varga T."/>
            <person name="Slot J."/>
            <person name="Riley R."/>
            <person name="Boka B."/>
            <person name="Rigling D."/>
            <person name="Barry K."/>
            <person name="Lee J."/>
            <person name="Mihaltcheva S."/>
            <person name="LaButti K."/>
            <person name="Lipzen A."/>
            <person name="Waldron R."/>
            <person name="Moloney N.M."/>
            <person name="Sperisen C."/>
            <person name="Kredics L."/>
            <person name="Vagvoelgyi C."/>
            <person name="Patrignani A."/>
            <person name="Fitzpatrick D."/>
            <person name="Nagy I."/>
            <person name="Doyle S."/>
            <person name="Anderson J.B."/>
            <person name="Grigoriev I.V."/>
            <person name="Gueldener U."/>
            <person name="Muensterkoetter M."/>
            <person name="Nagy L.G."/>
        </authorList>
    </citation>
    <scope>NUCLEOTIDE SEQUENCE [LARGE SCALE GENOMIC DNA]</scope>
    <source>
        <strain evidence="4">C18/9</strain>
    </source>
</reference>
<feature type="transmembrane region" description="Helical" evidence="1">
    <location>
        <begin position="99"/>
        <end position="121"/>
    </location>
</feature>
<gene>
    <name evidence="3" type="ORF">ARMOST_05437</name>
</gene>
<dbReference type="EMBL" id="FUEG01000003">
    <property type="protein sequence ID" value="SJL02113.1"/>
    <property type="molecule type" value="Genomic_DNA"/>
</dbReference>
<evidence type="ECO:0000313" key="3">
    <source>
        <dbReference type="EMBL" id="SJL02113.1"/>
    </source>
</evidence>
<evidence type="ECO:0000256" key="1">
    <source>
        <dbReference type="SAM" id="Phobius"/>
    </source>
</evidence>
<dbReference type="OMA" id="MIPRIAW"/>
<dbReference type="PANTHER" id="PTHR37019:SF2">
    <property type="entry name" value="EXPERA DOMAIN-CONTAINING PROTEIN"/>
    <property type="match status" value="1"/>
</dbReference>
<feature type="transmembrane region" description="Helical" evidence="1">
    <location>
        <begin position="12"/>
        <end position="32"/>
    </location>
</feature>
<keyword evidence="1" id="KW-1133">Transmembrane helix</keyword>
<proteinExistence type="predicted"/>
<dbReference type="AlphaFoldDB" id="A0A284R081"/>
<accession>A0A284R081</accession>
<feature type="transmembrane region" description="Helical" evidence="1">
    <location>
        <begin position="133"/>
        <end position="151"/>
    </location>
</feature>
<feature type="transmembrane region" description="Helical" evidence="1">
    <location>
        <begin position="57"/>
        <end position="79"/>
    </location>
</feature>
<evidence type="ECO:0000259" key="2">
    <source>
        <dbReference type="Pfam" id="PF24803"/>
    </source>
</evidence>
<keyword evidence="1" id="KW-0472">Membrane</keyword>
<sequence length="172" mass="19301">MPPHSALPDFYYFIFAAYEPTLCILGFFGALADPKSTHDGQAAWPSDSPPPDVLPRASLVTVIQLAHVCALVGVINFFLLSAVRKHLHALPALQEKFTFALLCPLLIGDLMHLYLTLWSLGDQKWDVWNWSPMLWATIGLGMTLLIPRICWHLGIGRYVDARDGNFPKIFQK</sequence>
<organism evidence="3 4">
    <name type="scientific">Armillaria ostoyae</name>
    <name type="common">Armillaria root rot fungus</name>
    <dbReference type="NCBI Taxonomy" id="47428"/>
    <lineage>
        <taxon>Eukaryota</taxon>
        <taxon>Fungi</taxon>
        <taxon>Dikarya</taxon>
        <taxon>Basidiomycota</taxon>
        <taxon>Agaricomycotina</taxon>
        <taxon>Agaricomycetes</taxon>
        <taxon>Agaricomycetidae</taxon>
        <taxon>Agaricales</taxon>
        <taxon>Marasmiineae</taxon>
        <taxon>Physalacriaceae</taxon>
        <taxon>Armillaria</taxon>
    </lineage>
</organism>
<name>A0A284R081_ARMOS</name>
<protein>
    <recommendedName>
        <fullName evidence="2">DUF7704 domain-containing protein</fullName>
    </recommendedName>
</protein>
<keyword evidence="4" id="KW-1185">Reference proteome</keyword>